<feature type="compositionally biased region" description="Acidic residues" evidence="1">
    <location>
        <begin position="604"/>
        <end position="618"/>
    </location>
</feature>
<organism evidence="2 3">
    <name type="scientific">Xenoophorus captivus</name>
    <dbReference type="NCBI Taxonomy" id="1517983"/>
    <lineage>
        <taxon>Eukaryota</taxon>
        <taxon>Metazoa</taxon>
        <taxon>Chordata</taxon>
        <taxon>Craniata</taxon>
        <taxon>Vertebrata</taxon>
        <taxon>Euteleostomi</taxon>
        <taxon>Actinopterygii</taxon>
        <taxon>Neopterygii</taxon>
        <taxon>Teleostei</taxon>
        <taxon>Neoteleostei</taxon>
        <taxon>Acanthomorphata</taxon>
        <taxon>Ovalentaria</taxon>
        <taxon>Atherinomorphae</taxon>
        <taxon>Cyprinodontiformes</taxon>
        <taxon>Goodeidae</taxon>
        <taxon>Xenoophorus</taxon>
    </lineage>
</organism>
<evidence type="ECO:0000313" key="2">
    <source>
        <dbReference type="EMBL" id="MEQ2196664.1"/>
    </source>
</evidence>
<dbReference type="EMBL" id="JAHRIN010016995">
    <property type="protein sequence ID" value="MEQ2196664.1"/>
    <property type="molecule type" value="Genomic_DNA"/>
</dbReference>
<feature type="region of interest" description="Disordered" evidence="1">
    <location>
        <begin position="220"/>
        <end position="260"/>
    </location>
</feature>
<gene>
    <name evidence="2" type="ORF">XENOCAPTIV_007839</name>
</gene>
<feature type="region of interest" description="Disordered" evidence="1">
    <location>
        <begin position="74"/>
        <end position="107"/>
    </location>
</feature>
<proteinExistence type="predicted"/>
<feature type="region of interest" description="Disordered" evidence="1">
    <location>
        <begin position="21"/>
        <end position="50"/>
    </location>
</feature>
<evidence type="ECO:0000313" key="3">
    <source>
        <dbReference type="Proteomes" id="UP001434883"/>
    </source>
</evidence>
<name>A0ABV0QLG0_9TELE</name>
<sequence length="744" mass="82310">MLFKGECGYEQQLLPYLHREDSDIKRQKKQKAPAMCGKNNKSKPKPSDLSRFELEYIDEEAEMETAPLAGIDSTSALVKQRLPHEHLTKGPPGDDLRPVQAESPSHNFDNNFAIVSIREKDQTFRDPSNPDDVPELNAKNEEDADLQEMFYLPKTYSTTLSHCDKPRRHESLKPILANVAELLSRSPPSLDNTLEVETAAPCLPPSPQLRLQPFSISFSLDVDDDDDDDGCDDISAAGRDSDEPVVLKGGSKHREPDSPTWDAVFKDEEVSYENIRDDKKELDSKKGHDPKECVCMENERWDNIRADAEPSTRDAGVMEDGGISNNVQINESMDLFEDDEAFMQMTIPDIPTPEDSVTAETTLNAKHNESTDKMAKSEPTSSTRNPSDCTEILNAAKITQQVGEDNRTPASDARLKLQGSNTKTEGKPQFQKPVDHFTKDDSSFQSLVQENPEPLDSSLDFFSVNFDLGYLLEDSEDETEVEAAPASPSTKKQAESAVTLPAVSNSSTPRSSFAGLFRESKLSPPQIKTDYWKSRTEELPSPVTSLGARRTLLSRLVEPPSSSLKWRRTEGNLRVASAEDSSRQGSVHVGDSSPNPEDSFVVGSDEEEPESNEEEPEVVELLPEVSYVDGRRQYATRQRVFLHKARGGPETKIRTQSAAEQGAKTKTKLSRIICLNDSSEEETEEASKKGSPFTGGSVVPFQANTPHPNGQKSMTSASATTASKVSLLSKGPRSSLSEEQRNER</sequence>
<feature type="compositionally biased region" description="Basic and acidic residues" evidence="1">
    <location>
        <begin position="366"/>
        <end position="376"/>
    </location>
</feature>
<comment type="caution">
    <text evidence="2">The sequence shown here is derived from an EMBL/GenBank/DDBJ whole genome shotgun (WGS) entry which is preliminary data.</text>
</comment>
<keyword evidence="3" id="KW-1185">Reference proteome</keyword>
<feature type="compositionally biased region" description="Basic and acidic residues" evidence="1">
    <location>
        <begin position="82"/>
        <end position="97"/>
    </location>
</feature>
<feature type="region of interest" description="Disordered" evidence="1">
    <location>
        <begin position="363"/>
        <end position="388"/>
    </location>
</feature>
<dbReference type="Proteomes" id="UP001434883">
    <property type="component" value="Unassembled WGS sequence"/>
</dbReference>
<accession>A0ABV0QLG0</accession>
<feature type="region of interest" description="Disordered" evidence="1">
    <location>
        <begin position="476"/>
        <end position="519"/>
    </location>
</feature>
<evidence type="ECO:0000256" key="1">
    <source>
        <dbReference type="SAM" id="MobiDB-lite"/>
    </source>
</evidence>
<feature type="compositionally biased region" description="Acidic residues" evidence="1">
    <location>
        <begin position="221"/>
        <end position="232"/>
    </location>
</feature>
<feature type="region of interest" description="Disordered" evidence="1">
    <location>
        <begin position="643"/>
        <end position="744"/>
    </location>
</feature>
<reference evidence="2 3" key="1">
    <citation type="submission" date="2021-06" db="EMBL/GenBank/DDBJ databases">
        <authorList>
            <person name="Palmer J.M."/>
        </authorList>
    </citation>
    <scope>NUCLEOTIDE SEQUENCE [LARGE SCALE GENOMIC DNA]</scope>
    <source>
        <strain evidence="2 3">XC_2019</strain>
        <tissue evidence="2">Muscle</tissue>
    </source>
</reference>
<feature type="compositionally biased region" description="Polar residues" evidence="1">
    <location>
        <begin position="378"/>
        <end position="388"/>
    </location>
</feature>
<protein>
    <submittedName>
        <fullName evidence="2">Uncharacterized protein</fullName>
    </submittedName>
</protein>
<feature type="compositionally biased region" description="Polar residues" evidence="1">
    <location>
        <begin position="502"/>
        <end position="511"/>
    </location>
</feature>
<feature type="region of interest" description="Disordered" evidence="1">
    <location>
        <begin position="575"/>
        <end position="620"/>
    </location>
</feature>
<feature type="compositionally biased region" description="Polar residues" evidence="1">
    <location>
        <begin position="702"/>
        <end position="714"/>
    </location>
</feature>